<feature type="compositionally biased region" description="Polar residues" evidence="1">
    <location>
        <begin position="371"/>
        <end position="380"/>
    </location>
</feature>
<keyword evidence="3" id="KW-1185">Reference proteome</keyword>
<accession>A0AAN8EUA9</accession>
<dbReference type="EMBL" id="JAKLMC020000010">
    <property type="protein sequence ID" value="KAK5953851.1"/>
    <property type="molecule type" value="Genomic_DNA"/>
</dbReference>
<dbReference type="AlphaFoldDB" id="A0AAN8EUA9"/>
<feature type="region of interest" description="Disordered" evidence="1">
    <location>
        <begin position="294"/>
        <end position="460"/>
    </location>
</feature>
<gene>
    <name evidence="2" type="ORF">OHC33_005121</name>
</gene>
<feature type="compositionally biased region" description="Basic and acidic residues" evidence="1">
    <location>
        <begin position="508"/>
        <end position="533"/>
    </location>
</feature>
<reference evidence="2 3" key="1">
    <citation type="submission" date="2022-12" db="EMBL/GenBank/DDBJ databases">
        <title>Genomic features and morphological characterization of a novel Knufia sp. strain isolated from spacecraft assembly facility.</title>
        <authorList>
            <person name="Teixeira M."/>
            <person name="Chander A.M."/>
            <person name="Stajich J.E."/>
            <person name="Venkateswaran K."/>
        </authorList>
    </citation>
    <scope>NUCLEOTIDE SEQUENCE [LARGE SCALE GENOMIC DNA]</scope>
    <source>
        <strain evidence="2 3">FJI-L2-BK-P2</strain>
    </source>
</reference>
<name>A0AAN8EUA9_9EURO</name>
<feature type="compositionally biased region" description="Basic and acidic residues" evidence="1">
    <location>
        <begin position="553"/>
        <end position="577"/>
    </location>
</feature>
<feature type="region of interest" description="Disordered" evidence="1">
    <location>
        <begin position="508"/>
        <end position="613"/>
    </location>
</feature>
<dbReference type="Proteomes" id="UP001316803">
    <property type="component" value="Unassembled WGS sequence"/>
</dbReference>
<organism evidence="2 3">
    <name type="scientific">Knufia fluminis</name>
    <dbReference type="NCBI Taxonomy" id="191047"/>
    <lineage>
        <taxon>Eukaryota</taxon>
        <taxon>Fungi</taxon>
        <taxon>Dikarya</taxon>
        <taxon>Ascomycota</taxon>
        <taxon>Pezizomycotina</taxon>
        <taxon>Eurotiomycetes</taxon>
        <taxon>Chaetothyriomycetidae</taxon>
        <taxon>Chaetothyriales</taxon>
        <taxon>Trichomeriaceae</taxon>
        <taxon>Knufia</taxon>
    </lineage>
</organism>
<comment type="caution">
    <text evidence="2">The sequence shown here is derived from an EMBL/GenBank/DDBJ whole genome shotgun (WGS) entry which is preliminary data.</text>
</comment>
<proteinExistence type="predicted"/>
<evidence type="ECO:0000313" key="2">
    <source>
        <dbReference type="EMBL" id="KAK5953851.1"/>
    </source>
</evidence>
<protein>
    <submittedName>
        <fullName evidence="2">Uncharacterized protein</fullName>
    </submittedName>
</protein>
<feature type="compositionally biased region" description="Basic and acidic residues" evidence="1">
    <location>
        <begin position="381"/>
        <end position="391"/>
    </location>
</feature>
<feature type="compositionally biased region" description="Polar residues" evidence="1">
    <location>
        <begin position="320"/>
        <end position="333"/>
    </location>
</feature>
<feature type="compositionally biased region" description="Low complexity" evidence="1">
    <location>
        <begin position="534"/>
        <end position="545"/>
    </location>
</feature>
<sequence>MARIKDIEISVELLKSRSWTPLKESDDQHSLKGINNSNIRRTSILESSPGRFRFLIRVAKTFKWGTANALRVLLTFDEGWEVKEYPVTVFKPGIDTMDMLTTPGRGVLEPSADGLKLEYTLTSIALPKNPTEAELPWFNTKFAFRKLKVDGMNTKSAAYYTSVTDLARLCVIIEPRHVYGQNTRIINLALKVREEDRYNSRKEASKRNITLETTIRQKEDDQAVDPMREILCRPIAPHGPRTFVFLYREQDQYDKIENVETMDKTKVKPRTLCQDMSPAKLPELLFDMAEMSDIENQTPKRRKPTKSSVSEPGKQHPTAARSTLDGSMPSLTGSAEPIPTPFQPDHNLGRSSGADDTLRRRCSTDAVHQLASYSSSGSTHLQREKGPREQVQEEATDFDSGPDGQSEKSESSQQAGDTPSHRNESWAAGSISGDSTLVDNPEIQIPDTPGRQILQDQPAASAIETLRDGDSIRHKFQAAQENLVFTLKGQIEDIDEKHQDITDEREELQKEFDRKMEDLKQRDEKLRKEREEAQSQLESAEAAASNDMLSEGESDKLEKANKAAEEYRAYQTRRYDKFCGSQKKTPKRPRRSLSSGSSPSGHHRTKRHAAYKA</sequence>
<evidence type="ECO:0000313" key="3">
    <source>
        <dbReference type="Proteomes" id="UP001316803"/>
    </source>
</evidence>
<feature type="compositionally biased region" description="Basic residues" evidence="1">
    <location>
        <begin position="601"/>
        <end position="613"/>
    </location>
</feature>
<evidence type="ECO:0000256" key="1">
    <source>
        <dbReference type="SAM" id="MobiDB-lite"/>
    </source>
</evidence>